<dbReference type="InterPro" id="IPR032673">
    <property type="entry name" value="DNA_photolyase_2_CS"/>
</dbReference>
<evidence type="ECO:0000256" key="1">
    <source>
        <dbReference type="ARBA" id="ARBA00001974"/>
    </source>
</evidence>
<dbReference type="InterPro" id="IPR036134">
    <property type="entry name" value="Crypto/Photolyase_FAD-like_sf"/>
</dbReference>
<dbReference type="InterPro" id="IPR014729">
    <property type="entry name" value="Rossmann-like_a/b/a_fold"/>
</dbReference>
<evidence type="ECO:0000256" key="15">
    <source>
        <dbReference type="ARBA" id="ARBA00083107"/>
    </source>
</evidence>
<dbReference type="PROSITE" id="PS01083">
    <property type="entry name" value="DNA_PHOTOLYASES_2_1"/>
    <property type="match status" value="1"/>
</dbReference>
<keyword evidence="8" id="KW-0157">Chromophore</keyword>
<evidence type="ECO:0000256" key="7">
    <source>
        <dbReference type="ARBA" id="ARBA00022827"/>
    </source>
</evidence>
<evidence type="ECO:0000256" key="9">
    <source>
        <dbReference type="ARBA" id="ARBA00023125"/>
    </source>
</evidence>
<dbReference type="Gene3D" id="3.40.50.620">
    <property type="entry name" value="HUPs"/>
    <property type="match status" value="1"/>
</dbReference>
<dbReference type="NCBIfam" id="TIGR00591">
    <property type="entry name" value="phr2"/>
    <property type="match status" value="1"/>
</dbReference>
<dbReference type="GO" id="GO:0000719">
    <property type="term" value="P:photoreactive repair"/>
    <property type="evidence" value="ECO:0007669"/>
    <property type="project" value="TreeGrafter"/>
</dbReference>
<dbReference type="PANTHER" id="PTHR10211">
    <property type="entry name" value="DEOXYRIBODIPYRIMIDINE PHOTOLYASE"/>
    <property type="match status" value="1"/>
</dbReference>
<organism evidence="18 19">
    <name type="scientific">Chelydra serpentina</name>
    <name type="common">Snapping turtle</name>
    <name type="synonym">Testudo serpentina</name>
    <dbReference type="NCBI Taxonomy" id="8475"/>
    <lineage>
        <taxon>Eukaryota</taxon>
        <taxon>Metazoa</taxon>
        <taxon>Chordata</taxon>
        <taxon>Craniata</taxon>
        <taxon>Vertebrata</taxon>
        <taxon>Euteleostomi</taxon>
        <taxon>Archelosauria</taxon>
        <taxon>Testudinata</taxon>
        <taxon>Testudines</taxon>
        <taxon>Cryptodira</taxon>
        <taxon>Durocryptodira</taxon>
        <taxon>Americhelydia</taxon>
        <taxon>Chelydroidea</taxon>
        <taxon>Chelydridae</taxon>
        <taxon>Chelydra</taxon>
    </lineage>
</organism>
<evidence type="ECO:0000313" key="18">
    <source>
        <dbReference type="Ensembl" id="ENSCSRP00000019057.1"/>
    </source>
</evidence>
<accession>A0A8C3SSH9</accession>
<keyword evidence="11" id="KW-0456">Lyase</keyword>
<feature type="region of interest" description="Disordered" evidence="16">
    <location>
        <begin position="98"/>
        <end position="178"/>
    </location>
</feature>
<feature type="compositionally biased region" description="Pro residues" evidence="16">
    <location>
        <begin position="1"/>
        <end position="12"/>
    </location>
</feature>
<reference evidence="18" key="1">
    <citation type="submission" date="2025-08" db="UniProtKB">
        <authorList>
            <consortium name="Ensembl"/>
        </authorList>
    </citation>
    <scope>IDENTIFICATION</scope>
</reference>
<dbReference type="Ensembl" id="ENSCSRT00000019927.1">
    <property type="protein sequence ID" value="ENSCSRP00000019057.1"/>
    <property type="gene ID" value="ENSCSRG00000014522.1"/>
</dbReference>
<comment type="function">
    <text evidence="14">Involved in repair of UV radiation-induced DNA damage. Catalyzes the light-dependent monomerization (300-600 nm) of cyclobutyl pyrimidine dimers (in cis-syn configuration), which are formed between adjacent bases on the same DNA strand upon exposure to ultraviolet radiation.</text>
</comment>
<name>A0A8C3SSH9_CHESE</name>
<dbReference type="EC" id="4.1.99.3" evidence="3"/>
<dbReference type="InterPro" id="IPR052219">
    <property type="entry name" value="Photolyase_Class-2"/>
</dbReference>
<comment type="catalytic activity">
    <reaction evidence="13">
        <text>cyclobutadipyrimidine (in DNA) = 2 pyrimidine residues (in DNA).</text>
        <dbReference type="EC" id="4.1.99.3"/>
    </reaction>
</comment>
<sequence length="656" mass="73759">MLPPCPGAPPQRSPSTPAVLGPPPRLRPGSRSLRPTLCKRARSSRCSRPGSGSPGPPHRSFHANKLRLGRLARAVSSAAGWGGCWRLHCVLEPCPPRRTAAASMSQKRRNRRAGGGEEITANPAGGEDAAGTGAAAVPRGRQKGKQKVPTEPSGAEVLPMDKRRRKEGEAAERGGAGGLGEAVRQARLRVAPSVQEFKYHKKRVRLVSQGSDLKDGAQGVVYWMSRDQRVQDNWAFLYAQRLALKQQLPLHVCFCLVPKFLEATIRHFGFMLEGLQEVAEECQELDIPFHLLIGFAKDVLPPFVTGRGLGGVVTDFSPLRVPMQWVEDVKERLPGEVPFVQVDAHNIVPCWVASDKQEYGARTIRRKIHDRLSEFLTEFPPVIKHPYPPPAPAEPIDWGACRASLQVDRSVKEVTWATPGPAAGLAVLESFVGERLKSFGTDRNNPNRAALSNLSPWFHFGQVSVQRAILEVQKHRSRYKESVDGFIEEAVVRRELADNFCYYNRNYDKVEGAYDWAKTTLKLHAQDQRSHLYELKQLEEGKTHDPLWNAAQLQMVHEGKMHGFLRMYWAKKILEWTRSPEEALKFTIYLNDRYELDGRDPNGYVGCMWSICGIHDQGWAERAVFGKIRYMNYAGCKRKFDVGQFERRYDPRKLGQ</sequence>
<keyword evidence="6" id="KW-0227">DNA damage</keyword>
<dbReference type="GO" id="GO:0009650">
    <property type="term" value="P:UV protection"/>
    <property type="evidence" value="ECO:0007669"/>
    <property type="project" value="UniProtKB-ARBA"/>
</dbReference>
<evidence type="ECO:0000256" key="10">
    <source>
        <dbReference type="ARBA" id="ARBA00023204"/>
    </source>
</evidence>
<dbReference type="PROSITE" id="PS51645">
    <property type="entry name" value="PHR_CRY_ALPHA_BETA"/>
    <property type="match status" value="1"/>
</dbReference>
<evidence type="ECO:0000256" key="13">
    <source>
        <dbReference type="ARBA" id="ARBA00033999"/>
    </source>
</evidence>
<feature type="region of interest" description="Disordered" evidence="16">
    <location>
        <begin position="1"/>
        <end position="62"/>
    </location>
</feature>
<dbReference type="Proteomes" id="UP000694403">
    <property type="component" value="Unplaced"/>
</dbReference>
<dbReference type="GO" id="GO:0003904">
    <property type="term" value="F:deoxyribodipyrimidine photo-lyase activity"/>
    <property type="evidence" value="ECO:0007669"/>
    <property type="project" value="UniProtKB-EC"/>
</dbReference>
<keyword evidence="9" id="KW-0238">DNA-binding</keyword>
<dbReference type="InterPro" id="IPR008148">
    <property type="entry name" value="DNA_photolyase_2"/>
</dbReference>
<dbReference type="FunFam" id="3.40.50.620:FF:000110">
    <property type="entry name" value="Deoxyribodipyrimidine photolyase"/>
    <property type="match status" value="1"/>
</dbReference>
<dbReference type="PANTHER" id="PTHR10211:SF0">
    <property type="entry name" value="DEOXYRIBODIPYRIMIDINE PHOTO-LYASE"/>
    <property type="match status" value="1"/>
</dbReference>
<keyword evidence="19" id="KW-1185">Reference proteome</keyword>
<evidence type="ECO:0000256" key="2">
    <source>
        <dbReference type="ARBA" id="ARBA00006409"/>
    </source>
</evidence>
<dbReference type="InterPro" id="IPR006050">
    <property type="entry name" value="DNA_photolyase_N"/>
</dbReference>
<evidence type="ECO:0000256" key="4">
    <source>
        <dbReference type="ARBA" id="ARBA00014046"/>
    </source>
</evidence>
<comment type="similarity">
    <text evidence="2">Belongs to the DNA photolyase class-2 family.</text>
</comment>
<dbReference type="FunFam" id="1.25.40.80:FF:000004">
    <property type="entry name" value="Deoxyribodipyrimidine photolyase"/>
    <property type="match status" value="1"/>
</dbReference>
<dbReference type="FunFam" id="1.10.579.10:FF:000002">
    <property type="entry name" value="Deoxyribodipyrimidine photolyase"/>
    <property type="match status" value="1"/>
</dbReference>
<evidence type="ECO:0000256" key="11">
    <source>
        <dbReference type="ARBA" id="ARBA00023239"/>
    </source>
</evidence>
<dbReference type="SUPFAM" id="SSF52425">
    <property type="entry name" value="Cryptochrome/photolyase, N-terminal domain"/>
    <property type="match status" value="1"/>
</dbReference>
<evidence type="ECO:0000256" key="8">
    <source>
        <dbReference type="ARBA" id="ARBA00022991"/>
    </source>
</evidence>
<evidence type="ECO:0000256" key="14">
    <source>
        <dbReference type="ARBA" id="ARBA00059220"/>
    </source>
</evidence>
<dbReference type="Pfam" id="PF00875">
    <property type="entry name" value="DNA_photolyase"/>
    <property type="match status" value="1"/>
</dbReference>
<dbReference type="GO" id="GO:0003677">
    <property type="term" value="F:DNA binding"/>
    <property type="evidence" value="ECO:0007669"/>
    <property type="project" value="UniProtKB-KW"/>
</dbReference>
<dbReference type="Gene3D" id="1.10.579.10">
    <property type="entry name" value="DNA Cyclobutane Dipyrimidine Photolyase, subunit A, domain 3"/>
    <property type="match status" value="1"/>
</dbReference>
<dbReference type="InterPro" id="IPR036155">
    <property type="entry name" value="Crypto/Photolyase_N_sf"/>
</dbReference>
<evidence type="ECO:0000256" key="12">
    <source>
        <dbReference type="ARBA" id="ARBA00031671"/>
    </source>
</evidence>
<comment type="cofactor">
    <cofactor evidence="1">
        <name>FAD</name>
        <dbReference type="ChEBI" id="CHEBI:57692"/>
    </cofactor>
</comment>
<evidence type="ECO:0000259" key="17">
    <source>
        <dbReference type="PROSITE" id="PS51645"/>
    </source>
</evidence>
<feature type="compositionally biased region" description="Low complexity" evidence="16">
    <location>
        <begin position="124"/>
        <end position="136"/>
    </location>
</feature>
<evidence type="ECO:0000313" key="19">
    <source>
        <dbReference type="Proteomes" id="UP000694403"/>
    </source>
</evidence>
<keyword evidence="7" id="KW-0274">FAD</keyword>
<dbReference type="AlphaFoldDB" id="A0A8C3SSH9"/>
<evidence type="ECO:0000256" key="16">
    <source>
        <dbReference type="SAM" id="MobiDB-lite"/>
    </source>
</evidence>
<dbReference type="PROSITE" id="PS01084">
    <property type="entry name" value="DNA_PHOTOLYASES_2_2"/>
    <property type="match status" value="1"/>
</dbReference>
<feature type="domain" description="Photolyase/cryptochrome alpha/beta" evidence="17">
    <location>
        <begin position="218"/>
        <end position="350"/>
    </location>
</feature>
<evidence type="ECO:0000256" key="3">
    <source>
        <dbReference type="ARBA" id="ARBA00013149"/>
    </source>
</evidence>
<evidence type="ECO:0000256" key="6">
    <source>
        <dbReference type="ARBA" id="ARBA00022763"/>
    </source>
</evidence>
<evidence type="ECO:0000256" key="5">
    <source>
        <dbReference type="ARBA" id="ARBA00022630"/>
    </source>
</evidence>
<protein>
    <recommendedName>
        <fullName evidence="4">Deoxyribodipyrimidine photo-lyase</fullName>
        <ecNumber evidence="3">4.1.99.3</ecNumber>
    </recommendedName>
    <alternativeName>
        <fullName evidence="12">DNA photolyase</fullName>
    </alternativeName>
    <alternativeName>
        <fullName evidence="15">Photoreactivating enzyme</fullName>
    </alternativeName>
</protein>
<dbReference type="Gene3D" id="1.25.40.80">
    <property type="match status" value="1"/>
</dbReference>
<proteinExistence type="inferred from homology"/>
<keyword evidence="5" id="KW-0285">Flavoprotein</keyword>
<reference evidence="18" key="2">
    <citation type="submission" date="2025-09" db="UniProtKB">
        <authorList>
            <consortium name="Ensembl"/>
        </authorList>
    </citation>
    <scope>IDENTIFICATION</scope>
</reference>
<keyword evidence="10" id="KW-0234">DNA repair</keyword>
<dbReference type="SUPFAM" id="SSF48173">
    <property type="entry name" value="Cryptochrome/photolyase FAD-binding domain"/>
    <property type="match status" value="1"/>
</dbReference>